<dbReference type="GO" id="GO:0005975">
    <property type="term" value="P:carbohydrate metabolic process"/>
    <property type="evidence" value="ECO:0007669"/>
    <property type="project" value="InterPro"/>
</dbReference>
<reference evidence="2 3" key="1">
    <citation type="journal article" date="2015" name="Sci. Rep.">
        <title>Chromosome-level genome map provides insights into diverse defense mechanisms in the medicinal fungus Ganoderma sinense.</title>
        <authorList>
            <person name="Zhu Y."/>
            <person name="Xu J."/>
            <person name="Sun C."/>
            <person name="Zhou S."/>
            <person name="Xu H."/>
            <person name="Nelson D.R."/>
            <person name="Qian J."/>
            <person name="Song J."/>
            <person name="Luo H."/>
            <person name="Xiang L."/>
            <person name="Li Y."/>
            <person name="Xu Z."/>
            <person name="Ji A."/>
            <person name="Wang L."/>
            <person name="Lu S."/>
            <person name="Hayward A."/>
            <person name="Sun W."/>
            <person name="Li X."/>
            <person name="Schwartz D.C."/>
            <person name="Wang Y."/>
            <person name="Chen S."/>
        </authorList>
    </citation>
    <scope>NUCLEOTIDE SEQUENCE [LARGE SCALE GENOMIC DNA]</scope>
    <source>
        <strain evidence="2 3">ZZ0214-1</strain>
    </source>
</reference>
<dbReference type="InterPro" id="IPR053169">
    <property type="entry name" value="MUG_Protein"/>
</dbReference>
<dbReference type="OrthoDB" id="9984024at2759"/>
<dbReference type="STRING" id="1077348.A0A2G8SKU3"/>
<evidence type="ECO:0000313" key="2">
    <source>
        <dbReference type="EMBL" id="PIL34363.1"/>
    </source>
</evidence>
<keyword evidence="1" id="KW-0732">Signal</keyword>
<dbReference type="Proteomes" id="UP000230002">
    <property type="component" value="Unassembled WGS sequence"/>
</dbReference>
<dbReference type="PANTHER" id="PTHR47791">
    <property type="entry name" value="MEIOTICALLY UP-REGULATED GENE 191 PROTEIN"/>
    <property type="match status" value="1"/>
</dbReference>
<protein>
    <recommendedName>
        <fullName evidence="4">Glycoside hydrolase family 76 protein</fullName>
    </recommendedName>
</protein>
<keyword evidence="3" id="KW-1185">Reference proteome</keyword>
<comment type="caution">
    <text evidence="2">The sequence shown here is derived from an EMBL/GenBank/DDBJ whole genome shotgun (WGS) entry which is preliminary data.</text>
</comment>
<dbReference type="EMBL" id="AYKW01000005">
    <property type="protein sequence ID" value="PIL34363.1"/>
    <property type="molecule type" value="Genomic_DNA"/>
</dbReference>
<proteinExistence type="predicted"/>
<organism evidence="2 3">
    <name type="scientific">Ganoderma sinense ZZ0214-1</name>
    <dbReference type="NCBI Taxonomy" id="1077348"/>
    <lineage>
        <taxon>Eukaryota</taxon>
        <taxon>Fungi</taxon>
        <taxon>Dikarya</taxon>
        <taxon>Basidiomycota</taxon>
        <taxon>Agaricomycotina</taxon>
        <taxon>Agaricomycetes</taxon>
        <taxon>Polyporales</taxon>
        <taxon>Polyporaceae</taxon>
        <taxon>Ganoderma</taxon>
    </lineage>
</organism>
<dbReference type="InterPro" id="IPR008928">
    <property type="entry name" value="6-hairpin_glycosidase_sf"/>
</dbReference>
<dbReference type="Gene3D" id="1.50.10.20">
    <property type="match status" value="1"/>
</dbReference>
<evidence type="ECO:0008006" key="4">
    <source>
        <dbReference type="Google" id="ProtNLM"/>
    </source>
</evidence>
<dbReference type="SUPFAM" id="SSF48208">
    <property type="entry name" value="Six-hairpin glycosidases"/>
    <property type="match status" value="1"/>
</dbReference>
<feature type="chain" id="PRO_5013600737" description="Glycoside hydrolase family 76 protein" evidence="1">
    <location>
        <begin position="31"/>
        <end position="401"/>
    </location>
</feature>
<dbReference type="AlphaFoldDB" id="A0A2G8SKU3"/>
<dbReference type="PANTHER" id="PTHR47791:SF3">
    <property type="entry name" value="MEIOTICALLY UP-REGULATED GENE 191 PROTEIN"/>
    <property type="match status" value="1"/>
</dbReference>
<evidence type="ECO:0000313" key="3">
    <source>
        <dbReference type="Proteomes" id="UP000230002"/>
    </source>
</evidence>
<accession>A0A2G8SKU3</accession>
<sequence>MLFNFDKLVSMATLVTVLSTLSTYPAAASASPAAFSNQSQCTVANGSIIESALHPPPASPRRRQPKSVATRLQNVFWNGGGWGIFWTDANTIEDLYNLMLAKGSTDFNVADSTTIGKLAIRQDRNAWISKLNGSNDDAGWIVLALLKVADYKNTHGQDATAYENSAKIVYDLIAAEWDSSTCGGGVWWSSAHTYKNAITNELFLHLSAKLYNRFGGATYLDNAKKTWTWLLNSGMRNSDGLWNDGLTNACKNNGQTTWTYNQGVVASGLAELYHATGDSSYLTQAEITLDAAIAHNTQNGILKETCDDANPKSTCNNDQAMFKGIWMKHLQFYLDRAPDRVSKYTSFINAQESAVVHYATGSGWAVGNVWYAASNGGSLFTAETQTSGIAAHNCAAKYGSC</sequence>
<dbReference type="InterPro" id="IPR005198">
    <property type="entry name" value="Glyco_hydro_76"/>
</dbReference>
<name>A0A2G8SKU3_9APHY</name>
<gene>
    <name evidence="2" type="ORF">GSI_03138</name>
</gene>
<dbReference type="Pfam" id="PF03663">
    <property type="entry name" value="Glyco_hydro_76"/>
    <property type="match status" value="1"/>
</dbReference>
<feature type="signal peptide" evidence="1">
    <location>
        <begin position="1"/>
        <end position="30"/>
    </location>
</feature>
<evidence type="ECO:0000256" key="1">
    <source>
        <dbReference type="SAM" id="SignalP"/>
    </source>
</evidence>